<dbReference type="SUPFAM" id="SSF52743">
    <property type="entry name" value="Subtilisin-like"/>
    <property type="match status" value="1"/>
</dbReference>
<evidence type="ECO:0000313" key="10">
    <source>
        <dbReference type="Proteomes" id="UP000233782"/>
    </source>
</evidence>
<feature type="active site" description="Charge relay system" evidence="5">
    <location>
        <position position="182"/>
    </location>
</feature>
<dbReference type="Gene3D" id="3.40.50.200">
    <property type="entry name" value="Peptidase S8/S53 domain"/>
    <property type="match status" value="1"/>
</dbReference>
<evidence type="ECO:0000256" key="2">
    <source>
        <dbReference type="ARBA" id="ARBA00022670"/>
    </source>
</evidence>
<feature type="domain" description="Peptidase S8/S53" evidence="8">
    <location>
        <begin position="173"/>
        <end position="502"/>
    </location>
</feature>
<dbReference type="PANTHER" id="PTHR43806">
    <property type="entry name" value="PEPTIDASE S8"/>
    <property type="match status" value="1"/>
</dbReference>
<dbReference type="PROSITE" id="PS51892">
    <property type="entry name" value="SUBTILASE"/>
    <property type="match status" value="1"/>
</dbReference>
<comment type="caution">
    <text evidence="9">The sequence shown here is derived from an EMBL/GenBank/DDBJ whole genome shotgun (WGS) entry which is preliminary data.</text>
</comment>
<feature type="chain" id="PRO_5014600188" evidence="7">
    <location>
        <begin position="21"/>
        <end position="512"/>
    </location>
</feature>
<evidence type="ECO:0000256" key="6">
    <source>
        <dbReference type="RuleBase" id="RU003355"/>
    </source>
</evidence>
<protein>
    <submittedName>
        <fullName evidence="9">Subtilase family protein</fullName>
    </submittedName>
</protein>
<comment type="similarity">
    <text evidence="1 5 6">Belongs to the peptidase S8 family.</text>
</comment>
<dbReference type="RefSeq" id="WP_101442357.1">
    <property type="nucleotide sequence ID" value="NZ_PJMU01000001.1"/>
</dbReference>
<organism evidence="9 10">
    <name type="scientific">Pontibacter ramchanderi</name>
    <dbReference type="NCBI Taxonomy" id="1179743"/>
    <lineage>
        <taxon>Bacteria</taxon>
        <taxon>Pseudomonadati</taxon>
        <taxon>Bacteroidota</taxon>
        <taxon>Cytophagia</taxon>
        <taxon>Cytophagales</taxon>
        <taxon>Hymenobacteraceae</taxon>
        <taxon>Pontibacter</taxon>
    </lineage>
</organism>
<dbReference type="PROSITE" id="PS00136">
    <property type="entry name" value="SUBTILASE_ASP"/>
    <property type="match status" value="1"/>
</dbReference>
<dbReference type="EMBL" id="PJMU01000001">
    <property type="protein sequence ID" value="PKV75084.1"/>
    <property type="molecule type" value="Genomic_DNA"/>
</dbReference>
<dbReference type="PRINTS" id="PR00723">
    <property type="entry name" value="SUBTILISIN"/>
</dbReference>
<dbReference type="GO" id="GO:0004252">
    <property type="term" value="F:serine-type endopeptidase activity"/>
    <property type="evidence" value="ECO:0007669"/>
    <property type="project" value="UniProtKB-UniRule"/>
</dbReference>
<feature type="active site" description="Charge relay system" evidence="5">
    <location>
        <position position="220"/>
    </location>
</feature>
<dbReference type="GO" id="GO:0006508">
    <property type="term" value="P:proteolysis"/>
    <property type="evidence" value="ECO:0007669"/>
    <property type="project" value="UniProtKB-KW"/>
</dbReference>
<evidence type="ECO:0000256" key="4">
    <source>
        <dbReference type="ARBA" id="ARBA00022825"/>
    </source>
</evidence>
<dbReference type="Proteomes" id="UP000233782">
    <property type="component" value="Unassembled WGS sequence"/>
</dbReference>
<dbReference type="InterPro" id="IPR036852">
    <property type="entry name" value="Peptidase_S8/S53_dom_sf"/>
</dbReference>
<dbReference type="InterPro" id="IPR000209">
    <property type="entry name" value="Peptidase_S8/S53_dom"/>
</dbReference>
<name>A0A2N3V0D5_9BACT</name>
<evidence type="ECO:0000256" key="3">
    <source>
        <dbReference type="ARBA" id="ARBA00022801"/>
    </source>
</evidence>
<dbReference type="InterPro" id="IPR050131">
    <property type="entry name" value="Peptidase_S8_subtilisin-like"/>
</dbReference>
<gene>
    <name evidence="9" type="ORF">BD749_0021</name>
</gene>
<evidence type="ECO:0000256" key="1">
    <source>
        <dbReference type="ARBA" id="ARBA00011073"/>
    </source>
</evidence>
<proteinExistence type="inferred from homology"/>
<accession>A0A2N3V0D5</accession>
<evidence type="ECO:0000313" key="9">
    <source>
        <dbReference type="EMBL" id="PKV75084.1"/>
    </source>
</evidence>
<evidence type="ECO:0000256" key="7">
    <source>
        <dbReference type="SAM" id="SignalP"/>
    </source>
</evidence>
<evidence type="ECO:0000259" key="8">
    <source>
        <dbReference type="Pfam" id="PF00082"/>
    </source>
</evidence>
<feature type="active site" description="Charge relay system" evidence="5">
    <location>
        <position position="453"/>
    </location>
</feature>
<keyword evidence="7" id="KW-0732">Signal</keyword>
<dbReference type="OrthoDB" id="9798386at2"/>
<evidence type="ECO:0000256" key="5">
    <source>
        <dbReference type="PROSITE-ProRule" id="PRU01240"/>
    </source>
</evidence>
<dbReference type="PANTHER" id="PTHR43806:SF11">
    <property type="entry name" value="CEREVISIN-RELATED"/>
    <property type="match status" value="1"/>
</dbReference>
<dbReference type="InterPro" id="IPR023828">
    <property type="entry name" value="Peptidase_S8_Ser-AS"/>
</dbReference>
<dbReference type="InterPro" id="IPR023827">
    <property type="entry name" value="Peptidase_S8_Asp-AS"/>
</dbReference>
<dbReference type="PROSITE" id="PS00138">
    <property type="entry name" value="SUBTILASE_SER"/>
    <property type="match status" value="1"/>
</dbReference>
<keyword evidence="10" id="KW-1185">Reference proteome</keyword>
<keyword evidence="3 5" id="KW-0378">Hydrolase</keyword>
<feature type="signal peptide" evidence="7">
    <location>
        <begin position="1"/>
        <end position="20"/>
    </location>
</feature>
<keyword evidence="2 5" id="KW-0645">Protease</keyword>
<keyword evidence="4 5" id="KW-0720">Serine protease</keyword>
<dbReference type="InterPro" id="IPR015500">
    <property type="entry name" value="Peptidase_S8_subtilisin-rel"/>
</dbReference>
<reference evidence="9 10" key="1">
    <citation type="submission" date="2017-12" db="EMBL/GenBank/DDBJ databases">
        <title>Genomic Encyclopedia of Type Strains, Phase III (KMG-III): the genomes of soil and plant-associated and newly described type strains.</title>
        <authorList>
            <person name="Whitman W."/>
        </authorList>
    </citation>
    <scope>NUCLEOTIDE SEQUENCE [LARGE SCALE GENOMIC DNA]</scope>
    <source>
        <strain evidence="9 10">LP43</strain>
    </source>
</reference>
<sequence>MINKTFTSKKFIFPAMLAFMALVGCNPEEDMNPSTELSADATLLSQGVHPKSNVKLRNNHYVVLSSSETLPAGIAAELTAANGEVTSLMEQVGVATVYSDDPAFAAKASKINGVRSVVRDLEVQWYNPDDMKIVELADVGTPPASGDNDRFFDLQWGHAAIKASQAWNSGQRGNGARVAVLDSGFDLDHPDLLPNIDMAASRNFVTGENLGYALAGVGSHGTHTAGTIAAADNGIGIIGVAPEAKLILVKVLRDSGSGSFSWMINGIIHATQQNANVINMSLGAAIPRNGRFLNDNGTPEDPSDDFIENDTKAVQELLIAINRATSYATKNGVTVIASAGNAANDGNADKSLLHIPSASTGVISISATAPRGWALNPFSTFMDDFASYSNYGTSDIQFAAPGGDYIFAYEPNGLNVVTVGPTSQPAYVFDYVFSTGSNLKPGTASYYWSVGTSMAGPHAAGVAALIIGKNGGKMDPAHVLAKLRATADDLGKPGRDPYYGYGRVNALRAVTE</sequence>
<dbReference type="Pfam" id="PF00082">
    <property type="entry name" value="Peptidase_S8"/>
    <property type="match status" value="1"/>
</dbReference>
<dbReference type="PROSITE" id="PS51257">
    <property type="entry name" value="PROKAR_LIPOPROTEIN"/>
    <property type="match status" value="1"/>
</dbReference>
<dbReference type="AlphaFoldDB" id="A0A2N3V0D5"/>